<evidence type="ECO:0000313" key="3">
    <source>
        <dbReference type="EMBL" id="GAA4767586.1"/>
    </source>
</evidence>
<feature type="domain" description="DUF7882" evidence="2">
    <location>
        <begin position="1"/>
        <end position="94"/>
    </location>
</feature>
<evidence type="ECO:0000313" key="4">
    <source>
        <dbReference type="Proteomes" id="UP001501645"/>
    </source>
</evidence>
<name>A0ABP8ZWE2_9MICO</name>
<dbReference type="InterPro" id="IPR057204">
    <property type="entry name" value="DUF7882"/>
</dbReference>
<sequence>MGRFIYGPGDAIDLDDRTLAHLRIVVMNKLRRSEPFMFDASPGEGIGRRSFWVHPAVPLQFQFHGGRSPRLNRAWLDDLMKAASGPSGLTITPEPAEPVDGLPAE</sequence>
<dbReference type="RefSeq" id="WP_345436332.1">
    <property type="nucleotide sequence ID" value="NZ_BAABKO010000001.1"/>
</dbReference>
<organism evidence="3 4">
    <name type="scientific">Microbacterium gilvum</name>
    <dbReference type="NCBI Taxonomy" id="1336204"/>
    <lineage>
        <taxon>Bacteria</taxon>
        <taxon>Bacillati</taxon>
        <taxon>Actinomycetota</taxon>
        <taxon>Actinomycetes</taxon>
        <taxon>Micrococcales</taxon>
        <taxon>Microbacteriaceae</taxon>
        <taxon>Microbacterium</taxon>
    </lineage>
</organism>
<dbReference type="Proteomes" id="UP001501645">
    <property type="component" value="Unassembled WGS sequence"/>
</dbReference>
<dbReference type="Pfam" id="PF25355">
    <property type="entry name" value="DUF7882"/>
    <property type="match status" value="1"/>
</dbReference>
<reference evidence="4" key="1">
    <citation type="journal article" date="2019" name="Int. J. Syst. Evol. Microbiol.">
        <title>The Global Catalogue of Microorganisms (GCM) 10K type strain sequencing project: providing services to taxonomists for standard genome sequencing and annotation.</title>
        <authorList>
            <consortium name="The Broad Institute Genomics Platform"/>
            <consortium name="The Broad Institute Genome Sequencing Center for Infectious Disease"/>
            <person name="Wu L."/>
            <person name="Ma J."/>
        </authorList>
    </citation>
    <scope>NUCLEOTIDE SEQUENCE [LARGE SCALE GENOMIC DNA]</scope>
    <source>
        <strain evidence="4">JCM 18537</strain>
    </source>
</reference>
<protein>
    <recommendedName>
        <fullName evidence="2">DUF7882 domain-containing protein</fullName>
    </recommendedName>
</protein>
<evidence type="ECO:0000256" key="1">
    <source>
        <dbReference type="SAM" id="MobiDB-lite"/>
    </source>
</evidence>
<accession>A0ABP8ZWE2</accession>
<dbReference type="EMBL" id="BAABKO010000001">
    <property type="protein sequence ID" value="GAA4767586.1"/>
    <property type="molecule type" value="Genomic_DNA"/>
</dbReference>
<evidence type="ECO:0000259" key="2">
    <source>
        <dbReference type="Pfam" id="PF25355"/>
    </source>
</evidence>
<gene>
    <name evidence="3" type="ORF">GCM10023351_08770</name>
</gene>
<keyword evidence="4" id="KW-1185">Reference proteome</keyword>
<feature type="region of interest" description="Disordered" evidence="1">
    <location>
        <begin position="84"/>
        <end position="105"/>
    </location>
</feature>
<proteinExistence type="predicted"/>
<comment type="caution">
    <text evidence="3">The sequence shown here is derived from an EMBL/GenBank/DDBJ whole genome shotgun (WGS) entry which is preliminary data.</text>
</comment>